<proteinExistence type="predicted"/>
<dbReference type="EMBL" id="BJNV01000096">
    <property type="protein sequence ID" value="GEC97539.1"/>
    <property type="molecule type" value="Genomic_DNA"/>
</dbReference>
<gene>
    <name evidence="1" type="ORF">ZRA01_36120</name>
</gene>
<keyword evidence="2" id="KW-1185">Reference proteome</keyword>
<comment type="caution">
    <text evidence="1">The sequence shown here is derived from an EMBL/GenBank/DDBJ whole genome shotgun (WGS) entry which is preliminary data.</text>
</comment>
<reference evidence="1 2" key="1">
    <citation type="submission" date="2019-06" db="EMBL/GenBank/DDBJ databases">
        <title>Whole genome shotgun sequence of Zoogloea ramigera NBRC 15342.</title>
        <authorList>
            <person name="Hosoyama A."/>
            <person name="Uohara A."/>
            <person name="Ohji S."/>
            <person name="Ichikawa N."/>
        </authorList>
    </citation>
    <scope>NUCLEOTIDE SEQUENCE [LARGE SCALE GENOMIC DNA]</scope>
    <source>
        <strain evidence="1 2">NBRC 15342</strain>
    </source>
</reference>
<protein>
    <submittedName>
        <fullName evidence="1">Uncharacterized protein</fullName>
    </submittedName>
</protein>
<dbReference type="Proteomes" id="UP000318422">
    <property type="component" value="Unassembled WGS sequence"/>
</dbReference>
<sequence>MATRKFIGRSTTFNKISIRSKKCTGMNKRADLDDLMAILVERQRAAVCLRSKGVPDDQAAQCGCTFCSPEAQREKFGATIEEMDAQFSEKAAWTAARWRMRYVRGMLAYERARHDCRKSAAIRGR</sequence>
<dbReference type="RefSeq" id="WP_141354843.1">
    <property type="nucleotide sequence ID" value="NZ_BJNV01000096.1"/>
</dbReference>
<organism evidence="1 2">
    <name type="scientific">Zoogloea ramigera</name>
    <dbReference type="NCBI Taxonomy" id="350"/>
    <lineage>
        <taxon>Bacteria</taxon>
        <taxon>Pseudomonadati</taxon>
        <taxon>Pseudomonadota</taxon>
        <taxon>Betaproteobacteria</taxon>
        <taxon>Rhodocyclales</taxon>
        <taxon>Zoogloeaceae</taxon>
        <taxon>Zoogloea</taxon>
    </lineage>
</organism>
<accession>A0A4Y4D0R2</accession>
<dbReference type="AlphaFoldDB" id="A0A4Y4D0R2"/>
<evidence type="ECO:0000313" key="1">
    <source>
        <dbReference type="EMBL" id="GEC97539.1"/>
    </source>
</evidence>
<evidence type="ECO:0000313" key="2">
    <source>
        <dbReference type="Proteomes" id="UP000318422"/>
    </source>
</evidence>
<name>A0A4Y4D0R2_ZOORA</name>